<organism evidence="2 3">
    <name type="scientific">Solea senegalensis</name>
    <name type="common">Senegalese sole</name>
    <dbReference type="NCBI Taxonomy" id="28829"/>
    <lineage>
        <taxon>Eukaryota</taxon>
        <taxon>Metazoa</taxon>
        <taxon>Chordata</taxon>
        <taxon>Craniata</taxon>
        <taxon>Vertebrata</taxon>
        <taxon>Euteleostomi</taxon>
        <taxon>Actinopterygii</taxon>
        <taxon>Neopterygii</taxon>
        <taxon>Teleostei</taxon>
        <taxon>Neoteleostei</taxon>
        <taxon>Acanthomorphata</taxon>
        <taxon>Carangaria</taxon>
        <taxon>Pleuronectiformes</taxon>
        <taxon>Pleuronectoidei</taxon>
        <taxon>Soleidae</taxon>
        <taxon>Solea</taxon>
    </lineage>
</organism>
<sequence length="77" mass="8405">MRANTLLCLASRSSRRVDESQVTLNGGQHTVGTTPATEERNRVMAGVPSCFEGLSATQRDDEDTIQDTLGRTLKTPR</sequence>
<reference evidence="2 3" key="1">
    <citation type="journal article" date="2021" name="Sci. Rep.">
        <title>Chromosome anchoring in Senegalese sole (Solea senegalensis) reveals sex-associated markers and genome rearrangements in flatfish.</title>
        <authorList>
            <person name="Guerrero-Cozar I."/>
            <person name="Gomez-Garrido J."/>
            <person name="Berbel C."/>
            <person name="Martinez-Blanch J.F."/>
            <person name="Alioto T."/>
            <person name="Claros M.G."/>
            <person name="Gagnaire P.A."/>
            <person name="Manchado M."/>
        </authorList>
    </citation>
    <scope>NUCLEOTIDE SEQUENCE [LARGE SCALE GENOMIC DNA]</scope>
    <source>
        <strain evidence="2">Sse05_10M</strain>
    </source>
</reference>
<comment type="caution">
    <text evidence="2">The sequence shown here is derived from an EMBL/GenBank/DDBJ whole genome shotgun (WGS) entry which is preliminary data.</text>
</comment>
<evidence type="ECO:0000256" key="1">
    <source>
        <dbReference type="SAM" id="MobiDB-lite"/>
    </source>
</evidence>
<evidence type="ECO:0000313" key="2">
    <source>
        <dbReference type="EMBL" id="KAG7511323.1"/>
    </source>
</evidence>
<dbReference type="Proteomes" id="UP000693946">
    <property type="component" value="Linkage Group LG16"/>
</dbReference>
<accession>A0AAV6S0B2</accession>
<dbReference type="EMBL" id="JAGKHQ010000008">
    <property type="protein sequence ID" value="KAG7511323.1"/>
    <property type="molecule type" value="Genomic_DNA"/>
</dbReference>
<protein>
    <submittedName>
        <fullName evidence="2">Uncharacterized protein</fullName>
    </submittedName>
</protein>
<keyword evidence="3" id="KW-1185">Reference proteome</keyword>
<gene>
    <name evidence="2" type="ORF">JOB18_046997</name>
</gene>
<name>A0AAV6S0B2_SOLSE</name>
<dbReference type="AlphaFoldDB" id="A0AAV6S0B2"/>
<proteinExistence type="predicted"/>
<feature type="region of interest" description="Disordered" evidence="1">
    <location>
        <begin position="57"/>
        <end position="77"/>
    </location>
</feature>
<evidence type="ECO:0000313" key="3">
    <source>
        <dbReference type="Proteomes" id="UP000693946"/>
    </source>
</evidence>